<organism evidence="3 4">
    <name type="scientific">Colletotrichum trifolii</name>
    <dbReference type="NCBI Taxonomy" id="5466"/>
    <lineage>
        <taxon>Eukaryota</taxon>
        <taxon>Fungi</taxon>
        <taxon>Dikarya</taxon>
        <taxon>Ascomycota</taxon>
        <taxon>Pezizomycotina</taxon>
        <taxon>Sordariomycetes</taxon>
        <taxon>Hypocreomycetidae</taxon>
        <taxon>Glomerellales</taxon>
        <taxon>Glomerellaceae</taxon>
        <taxon>Colletotrichum</taxon>
        <taxon>Colletotrichum orbiculare species complex</taxon>
    </lineage>
</organism>
<dbReference type="GO" id="GO:0046872">
    <property type="term" value="F:metal ion binding"/>
    <property type="evidence" value="ECO:0007669"/>
    <property type="project" value="UniProtKB-KW"/>
</dbReference>
<keyword evidence="4" id="KW-1185">Reference proteome</keyword>
<dbReference type="PANTHER" id="PTHR43084:SF1">
    <property type="entry name" value="PERSULFIDE DIOXYGENASE ETHE1, MITOCHONDRIAL"/>
    <property type="match status" value="1"/>
</dbReference>
<dbReference type="GO" id="GO:0070813">
    <property type="term" value="P:hydrogen sulfide metabolic process"/>
    <property type="evidence" value="ECO:0007669"/>
    <property type="project" value="TreeGrafter"/>
</dbReference>
<evidence type="ECO:0000313" key="4">
    <source>
        <dbReference type="Proteomes" id="UP000295703"/>
    </source>
</evidence>
<protein>
    <submittedName>
        <fullName evidence="3">Beta-lactamase hydrolase-like protein</fullName>
    </submittedName>
</protein>
<name>A0A4R8S106_COLTR</name>
<gene>
    <name evidence="3" type="primary">blh</name>
    <name evidence="3" type="ORF">CTRI78_v000279</name>
</gene>
<dbReference type="InterPro" id="IPR001279">
    <property type="entry name" value="Metallo-B-lactamas"/>
</dbReference>
<dbReference type="SMART" id="SM00849">
    <property type="entry name" value="Lactamase_B"/>
    <property type="match status" value="1"/>
</dbReference>
<feature type="domain" description="Metallo-beta-lactamase" evidence="2">
    <location>
        <begin position="103"/>
        <end position="297"/>
    </location>
</feature>
<dbReference type="PANTHER" id="PTHR43084">
    <property type="entry name" value="PERSULFIDE DIOXYGENASE ETHE1"/>
    <property type="match status" value="1"/>
</dbReference>
<keyword evidence="1" id="KW-0479">Metal-binding</keyword>
<dbReference type="InterPro" id="IPR036866">
    <property type="entry name" value="RibonucZ/Hydroxyglut_hydro"/>
</dbReference>
<dbReference type="GO" id="GO:0006749">
    <property type="term" value="P:glutathione metabolic process"/>
    <property type="evidence" value="ECO:0007669"/>
    <property type="project" value="InterPro"/>
</dbReference>
<dbReference type="Pfam" id="PF00753">
    <property type="entry name" value="Lactamase_B"/>
    <property type="match status" value="1"/>
</dbReference>
<dbReference type="GO" id="GO:0016787">
    <property type="term" value="F:hydrolase activity"/>
    <property type="evidence" value="ECO:0007669"/>
    <property type="project" value="UniProtKB-KW"/>
</dbReference>
<keyword evidence="3" id="KW-0378">Hydrolase</keyword>
<dbReference type="Proteomes" id="UP000295703">
    <property type="component" value="Unassembled WGS sequence"/>
</dbReference>
<reference evidence="3 4" key="1">
    <citation type="submission" date="2018-12" db="EMBL/GenBank/DDBJ databases">
        <title>Genome sequence and assembly of Colletotrichum trifolii.</title>
        <authorList>
            <person name="Gan P."/>
            <person name="Shirasu K."/>
        </authorList>
    </citation>
    <scope>NUCLEOTIDE SEQUENCE [LARGE SCALE GENOMIC DNA]</scope>
    <source>
        <strain evidence="3 4">543-2</strain>
    </source>
</reference>
<dbReference type="InterPro" id="IPR044528">
    <property type="entry name" value="POD-like_MBL-fold"/>
</dbReference>
<evidence type="ECO:0000313" key="3">
    <source>
        <dbReference type="EMBL" id="TDZ74840.1"/>
    </source>
</evidence>
<accession>A0A4R8S106</accession>
<proteinExistence type="predicted"/>
<comment type="caution">
    <text evidence="3">The sequence shown here is derived from an EMBL/GenBank/DDBJ whole genome shotgun (WGS) entry which is preliminary data.</text>
</comment>
<evidence type="ECO:0000259" key="2">
    <source>
        <dbReference type="SMART" id="SM00849"/>
    </source>
</evidence>
<dbReference type="InterPro" id="IPR051682">
    <property type="entry name" value="Mito_Persulfide_Diox"/>
</dbReference>
<dbReference type="SUPFAM" id="SSF56281">
    <property type="entry name" value="Metallo-hydrolase/oxidoreductase"/>
    <property type="match status" value="1"/>
</dbReference>
<dbReference type="Gene3D" id="3.60.15.10">
    <property type="entry name" value="Ribonuclease Z/Hydroxyacylglutathione hydrolase-like"/>
    <property type="match status" value="1"/>
</dbReference>
<sequence length="384" mass="42449">MEAQKVYGVPSFGSIFVTGVKVGALVPTFVWLQLANEELRDSYRSAPAADSRTPPKNPPKVYRWSYRVVSFSRSRRHLSDQAHRGAGDVGQPVIHDVFEPRTGTWQYVVSDPSTLAAIIIDPVLDYDRETQSISTSSAEEILTLVGKEGYHVQRILETHAHADHLTAASYLQARLSGTQTTKPAIGIGKRIGQVQTLFGHRYGVAEHEREGVFDKLFEDDEAFSIGNIQAIAIHLPGHTPDHLGYMIGDNVFCGDSLFHVDIGTARCDFPGGSASNLYRSGRRLLSLPGHVKIWTGHDYPPDGRTDPVPWTTVQDHRAHNKHLKDGIAEDEFVALRKARDANLGEPRLLHQSLQTNIRGGQLPEPTASGHRMLRVPLKLGGLSW</sequence>
<dbReference type="CDD" id="cd07724">
    <property type="entry name" value="POD-like_MBL-fold"/>
    <property type="match status" value="1"/>
</dbReference>
<dbReference type="STRING" id="5466.A0A4R8S106"/>
<dbReference type="FunFam" id="3.60.15.10:FF:000033">
    <property type="entry name" value="MBL fold metallo-hydrolase"/>
    <property type="match status" value="1"/>
</dbReference>
<evidence type="ECO:0000256" key="1">
    <source>
        <dbReference type="ARBA" id="ARBA00022723"/>
    </source>
</evidence>
<dbReference type="AlphaFoldDB" id="A0A4R8S106"/>
<dbReference type="EMBL" id="RYZW01000002">
    <property type="protein sequence ID" value="TDZ74840.1"/>
    <property type="molecule type" value="Genomic_DNA"/>
</dbReference>
<dbReference type="GO" id="GO:0050313">
    <property type="term" value="F:sulfur dioxygenase activity"/>
    <property type="evidence" value="ECO:0007669"/>
    <property type="project" value="InterPro"/>
</dbReference>